<comment type="caution">
    <text evidence="1">The sequence shown here is derived from an EMBL/GenBank/DDBJ whole genome shotgun (WGS) entry which is preliminary data.</text>
</comment>
<gene>
    <name evidence="1" type="ORF">A8M32_20390</name>
</gene>
<dbReference type="RefSeq" id="WP_131820496.1">
    <property type="nucleotide sequence ID" value="NZ_LYBW01000062.1"/>
</dbReference>
<name>A0A1E3V5C7_9HYPH</name>
<dbReference type="OrthoDB" id="278699at2"/>
<accession>A0A1E3V5C7</accession>
<evidence type="ECO:0000313" key="1">
    <source>
        <dbReference type="EMBL" id="ODR88852.1"/>
    </source>
</evidence>
<sequence length="303" mass="34104">MDNDYAAGLTQKLIIVRPYLLIAWAGLRREATRIVEALDAALPRTKQLEEHPEALFEILNSCSEGTEIVALVIAGSSIFPFCARTRGFEIDDKRVYLLGSGAGDFFSFLQECPELVPSQEQADGLLARTTMLRFAARAMAFQIIGKGLENSWGGGFEVAFPTPDGFQKIDRLMFRAWKLERDGTYEYSGHSFFSRYVGHDLLLSCFNPEEKTYLIKSPLGESSMPEAHETIWPEWTFELFILPTGQLVEAARYHPPHRPVSDFVEYSHGALVGWHWDKAHVDDVARQAAAFVAEGVGFKRQSY</sequence>
<dbReference type="AlphaFoldDB" id="A0A1E3V5C7"/>
<dbReference type="EMBL" id="LYBW01000062">
    <property type="protein sequence ID" value="ODR88852.1"/>
    <property type="molecule type" value="Genomic_DNA"/>
</dbReference>
<organism evidence="1 2">
    <name type="scientific">Sinorhizobium alkalisoli</name>
    <dbReference type="NCBI Taxonomy" id="1752398"/>
    <lineage>
        <taxon>Bacteria</taxon>
        <taxon>Pseudomonadati</taxon>
        <taxon>Pseudomonadota</taxon>
        <taxon>Alphaproteobacteria</taxon>
        <taxon>Hyphomicrobiales</taxon>
        <taxon>Rhizobiaceae</taxon>
        <taxon>Sinorhizobium/Ensifer group</taxon>
        <taxon>Sinorhizobium</taxon>
    </lineage>
</organism>
<proteinExistence type="predicted"/>
<reference evidence="2" key="1">
    <citation type="submission" date="2016-05" db="EMBL/GenBank/DDBJ databases">
        <authorList>
            <person name="Li Y."/>
        </authorList>
    </citation>
    <scope>NUCLEOTIDE SEQUENCE [LARGE SCALE GENOMIC DNA]</scope>
    <source>
        <strain evidence="2">YIC4027</strain>
    </source>
</reference>
<evidence type="ECO:0000313" key="2">
    <source>
        <dbReference type="Proteomes" id="UP000094342"/>
    </source>
</evidence>
<keyword evidence="2" id="KW-1185">Reference proteome</keyword>
<protein>
    <submittedName>
        <fullName evidence="1">Uncharacterized protein</fullName>
    </submittedName>
</protein>
<dbReference type="Proteomes" id="UP000094342">
    <property type="component" value="Unassembled WGS sequence"/>
</dbReference>